<dbReference type="InterPro" id="IPR010375">
    <property type="entry name" value="CdAMP_rec"/>
</dbReference>
<evidence type="ECO:0000313" key="1">
    <source>
        <dbReference type="EMBL" id="MBC5658668.1"/>
    </source>
</evidence>
<name>A0A923LA12_9FIRM</name>
<dbReference type="InterPro" id="IPR011322">
    <property type="entry name" value="N-reg_PII-like_a/b"/>
</dbReference>
<dbReference type="SUPFAM" id="SSF54913">
    <property type="entry name" value="GlnB-like"/>
    <property type="match status" value="1"/>
</dbReference>
<dbReference type="Proteomes" id="UP000649345">
    <property type="component" value="Unassembled WGS sequence"/>
</dbReference>
<dbReference type="AlphaFoldDB" id="A0A923LA12"/>
<evidence type="ECO:0000313" key="2">
    <source>
        <dbReference type="Proteomes" id="UP000649345"/>
    </source>
</evidence>
<keyword evidence="2" id="KW-1185">Reference proteome</keyword>
<dbReference type="RefSeq" id="WP_186872640.1">
    <property type="nucleotide sequence ID" value="NZ_JACOOR010000001.1"/>
</dbReference>
<dbReference type="Gene3D" id="3.30.70.120">
    <property type="match status" value="1"/>
</dbReference>
<dbReference type="PANTHER" id="PTHR38456:SF1">
    <property type="entry name" value="CYCLIC DI-AMP RECEPTOR A"/>
    <property type="match status" value="1"/>
</dbReference>
<comment type="caution">
    <text evidence="1">The sequence shown here is derived from an EMBL/GenBank/DDBJ whole genome shotgun (WGS) entry which is preliminary data.</text>
</comment>
<dbReference type="EMBL" id="JACOOR010000001">
    <property type="protein sequence ID" value="MBC5658668.1"/>
    <property type="molecule type" value="Genomic_DNA"/>
</dbReference>
<dbReference type="InterPro" id="IPR015867">
    <property type="entry name" value="N-reg_PII/ATP_PRibTrfase_C"/>
</dbReference>
<dbReference type="PANTHER" id="PTHR38456">
    <property type="entry name" value="CYCLIC DI-AMP RECEPTOR A"/>
    <property type="match status" value="1"/>
</dbReference>
<accession>A0A923LA12</accession>
<dbReference type="Pfam" id="PF06153">
    <property type="entry name" value="CdAMP_rec"/>
    <property type="match status" value="1"/>
</dbReference>
<reference evidence="1" key="1">
    <citation type="submission" date="2020-08" db="EMBL/GenBank/DDBJ databases">
        <title>Genome public.</title>
        <authorList>
            <person name="Liu C."/>
            <person name="Sun Q."/>
        </authorList>
    </citation>
    <scope>NUCLEOTIDE SEQUENCE</scope>
    <source>
        <strain evidence="1">NSJ-68</strain>
    </source>
</reference>
<protein>
    <submittedName>
        <fullName evidence="1">Cyclic-di-AMP receptor</fullName>
    </submittedName>
</protein>
<gene>
    <name evidence="1" type="ORF">H8S44_02550</name>
</gene>
<organism evidence="1 2">
    <name type="scientific">Anaerosacchariphilus hominis</name>
    <dbReference type="NCBI Taxonomy" id="2763017"/>
    <lineage>
        <taxon>Bacteria</taxon>
        <taxon>Bacillati</taxon>
        <taxon>Bacillota</taxon>
        <taxon>Clostridia</taxon>
        <taxon>Lachnospirales</taxon>
        <taxon>Lachnospiraceae</taxon>
        <taxon>Anaerosacchariphilus</taxon>
    </lineage>
</organism>
<keyword evidence="1" id="KW-0675">Receptor</keyword>
<proteinExistence type="predicted"/>
<sequence>MKQMIVIVQEQDYSELATLLIRNRIHATKFMTEGLYLNRRNITLLICAEDDRVEEILGYIRQSCTEREEVCEVWEYNGHMMVQARKTLRIGGATIFMSNVDEIIKC</sequence>